<evidence type="ECO:0000313" key="11">
    <source>
        <dbReference type="EMBL" id="KAK2848683.1"/>
    </source>
</evidence>
<dbReference type="Pfam" id="PF07686">
    <property type="entry name" value="V-set"/>
    <property type="match status" value="2"/>
</dbReference>
<feature type="domain" description="Ig-like" evidence="10">
    <location>
        <begin position="27"/>
        <end position="86"/>
    </location>
</feature>
<dbReference type="GO" id="GO:0005886">
    <property type="term" value="C:plasma membrane"/>
    <property type="evidence" value="ECO:0007669"/>
    <property type="project" value="UniProtKB-SubCell"/>
</dbReference>
<keyword evidence="6" id="KW-1015">Disulfide bond</keyword>
<keyword evidence="12" id="KW-1185">Reference proteome</keyword>
<keyword evidence="2" id="KW-1003">Cell membrane</keyword>
<evidence type="ECO:0000256" key="5">
    <source>
        <dbReference type="ARBA" id="ARBA00023136"/>
    </source>
</evidence>
<keyword evidence="4" id="KW-0391">Immunity</keyword>
<organism evidence="11 12">
    <name type="scientific">Channa striata</name>
    <name type="common">Snakehead murrel</name>
    <name type="synonym">Ophicephalus striatus</name>
    <dbReference type="NCBI Taxonomy" id="64152"/>
    <lineage>
        <taxon>Eukaryota</taxon>
        <taxon>Metazoa</taxon>
        <taxon>Chordata</taxon>
        <taxon>Craniata</taxon>
        <taxon>Vertebrata</taxon>
        <taxon>Euteleostomi</taxon>
        <taxon>Actinopterygii</taxon>
        <taxon>Neopterygii</taxon>
        <taxon>Teleostei</taxon>
        <taxon>Neoteleostei</taxon>
        <taxon>Acanthomorphata</taxon>
        <taxon>Anabantaria</taxon>
        <taxon>Anabantiformes</taxon>
        <taxon>Channoidei</taxon>
        <taxon>Channidae</taxon>
        <taxon>Channa</taxon>
    </lineage>
</organism>
<reference evidence="11" key="1">
    <citation type="submission" date="2023-07" db="EMBL/GenBank/DDBJ databases">
        <title>Chromosome-level Genome Assembly of Striped Snakehead (Channa striata).</title>
        <authorList>
            <person name="Liu H."/>
        </authorList>
    </citation>
    <scope>NUCLEOTIDE SEQUENCE</scope>
    <source>
        <strain evidence="11">Gz</strain>
        <tissue evidence="11">Muscle</tissue>
    </source>
</reference>
<evidence type="ECO:0000259" key="10">
    <source>
        <dbReference type="PROSITE" id="PS50835"/>
    </source>
</evidence>
<name>A0AA88N472_CHASR</name>
<dbReference type="InterPro" id="IPR013783">
    <property type="entry name" value="Ig-like_fold"/>
</dbReference>
<evidence type="ECO:0000313" key="12">
    <source>
        <dbReference type="Proteomes" id="UP001187415"/>
    </source>
</evidence>
<dbReference type="InterPro" id="IPR052051">
    <property type="entry name" value="TCR_complex_component"/>
</dbReference>
<dbReference type="SUPFAM" id="SSF48726">
    <property type="entry name" value="Immunoglobulin"/>
    <property type="match status" value="3"/>
</dbReference>
<evidence type="ECO:0000256" key="3">
    <source>
        <dbReference type="ARBA" id="ARBA00022729"/>
    </source>
</evidence>
<keyword evidence="5 8" id="KW-0472">Membrane</keyword>
<evidence type="ECO:0000256" key="6">
    <source>
        <dbReference type="ARBA" id="ARBA00023157"/>
    </source>
</evidence>
<evidence type="ECO:0000256" key="9">
    <source>
        <dbReference type="SAM" id="SignalP"/>
    </source>
</evidence>
<feature type="domain" description="Ig-like" evidence="10">
    <location>
        <begin position="109"/>
        <end position="221"/>
    </location>
</feature>
<keyword evidence="3 9" id="KW-0732">Signal</keyword>
<dbReference type="InterPro" id="IPR003599">
    <property type="entry name" value="Ig_sub"/>
</dbReference>
<evidence type="ECO:0000256" key="4">
    <source>
        <dbReference type="ARBA" id="ARBA00022859"/>
    </source>
</evidence>
<comment type="caution">
    <text evidence="11">The sequence shown here is derived from an EMBL/GenBank/DDBJ whole genome shotgun (WGS) entry which is preliminary data.</text>
</comment>
<evidence type="ECO:0000256" key="2">
    <source>
        <dbReference type="ARBA" id="ARBA00022475"/>
    </source>
</evidence>
<feature type="transmembrane region" description="Helical" evidence="8">
    <location>
        <begin position="385"/>
        <end position="405"/>
    </location>
</feature>
<keyword evidence="8" id="KW-1133">Transmembrane helix</keyword>
<dbReference type="SMART" id="SM00409">
    <property type="entry name" value="IG"/>
    <property type="match status" value="2"/>
</dbReference>
<sequence>MILIYCLVLIFTFVHDQHILTKSVHVGQDVTLKCSRHSSDSGTLYWIKLATGNFPETPRITAKQGPGTFDLHISKIELSDAAFYYCEKYVELKRTFLNVTFLRVEESAFNITATIQNVSSDPVRPGASVTLQCSVVSENRLCPVDHSVYWFRARSDQSQPVLIYAHGKDGDECEKSSEAHFSQKCIYSFTRNNVSSSDAGTYYCAVATCGQILFGNAANLNIDANMWCQRTKTVVFLLCVALTLTLAVIALLVYTRKKSQCDCFNEASAVQTNAATTTADQQSQHTNEELVVYSAPKFAKRKTGQNGRRGANAGDGTSIYADVRALGSDTLKSCVYRFSKTINASDAGIYYCAIAACGEVIFGNGTKLDIEGAILSSAPFGNITLLLLCAVLLITGIATAFFIYANNKNKCECCIADLSHQEKIAKRNFKISKDAHIYSAAVFTMMKHGTGGRRDAKAVDKERIYAAVKAFDLN</sequence>
<feature type="transmembrane region" description="Helical" evidence="8">
    <location>
        <begin position="234"/>
        <end position="254"/>
    </location>
</feature>
<comment type="subcellular location">
    <subcellularLocation>
        <location evidence="1">Cell membrane</location>
    </subcellularLocation>
</comment>
<dbReference type="InterPro" id="IPR007110">
    <property type="entry name" value="Ig-like_dom"/>
</dbReference>
<keyword evidence="8" id="KW-0812">Transmembrane</keyword>
<keyword evidence="7" id="KW-0325">Glycoprotein</keyword>
<dbReference type="GO" id="GO:0002376">
    <property type="term" value="P:immune system process"/>
    <property type="evidence" value="ECO:0007669"/>
    <property type="project" value="UniProtKB-KW"/>
</dbReference>
<accession>A0AA88N472</accession>
<feature type="signal peptide" evidence="9">
    <location>
        <begin position="1"/>
        <end position="16"/>
    </location>
</feature>
<dbReference type="SMART" id="SM00406">
    <property type="entry name" value="IGv"/>
    <property type="match status" value="2"/>
</dbReference>
<feature type="chain" id="PRO_5041639673" description="Ig-like domain-containing protein" evidence="9">
    <location>
        <begin position="17"/>
        <end position="474"/>
    </location>
</feature>
<dbReference type="GO" id="GO:0009617">
    <property type="term" value="P:response to bacterium"/>
    <property type="evidence" value="ECO:0007669"/>
    <property type="project" value="TreeGrafter"/>
</dbReference>
<dbReference type="PANTHER" id="PTHR19433">
    <property type="entry name" value="T-CELL RECEPTOR ALPHA CHAIN V REGION-RELATED"/>
    <property type="match status" value="1"/>
</dbReference>
<dbReference type="EMBL" id="JAUPFM010000006">
    <property type="protein sequence ID" value="KAK2848683.1"/>
    <property type="molecule type" value="Genomic_DNA"/>
</dbReference>
<dbReference type="Gene3D" id="2.60.40.10">
    <property type="entry name" value="Immunoglobulins"/>
    <property type="match status" value="3"/>
</dbReference>
<protein>
    <recommendedName>
        <fullName evidence="10">Ig-like domain-containing protein</fullName>
    </recommendedName>
</protein>
<dbReference type="PANTHER" id="PTHR19433:SF133">
    <property type="entry name" value="IMMUNE-TYPE RECEPTOR 5 PRECURSOR-RELATED"/>
    <property type="match status" value="1"/>
</dbReference>
<dbReference type="Proteomes" id="UP001187415">
    <property type="component" value="Unassembled WGS sequence"/>
</dbReference>
<evidence type="ECO:0000256" key="1">
    <source>
        <dbReference type="ARBA" id="ARBA00004236"/>
    </source>
</evidence>
<gene>
    <name evidence="11" type="ORF">Q5P01_008517</name>
</gene>
<evidence type="ECO:0000256" key="7">
    <source>
        <dbReference type="ARBA" id="ARBA00023180"/>
    </source>
</evidence>
<proteinExistence type="predicted"/>
<dbReference type="PROSITE" id="PS50835">
    <property type="entry name" value="IG_LIKE"/>
    <property type="match status" value="2"/>
</dbReference>
<dbReference type="AlphaFoldDB" id="A0AA88N472"/>
<dbReference type="InterPro" id="IPR036179">
    <property type="entry name" value="Ig-like_dom_sf"/>
</dbReference>
<dbReference type="InterPro" id="IPR013106">
    <property type="entry name" value="Ig_V-set"/>
</dbReference>
<dbReference type="CDD" id="cd00099">
    <property type="entry name" value="IgV"/>
    <property type="match status" value="1"/>
</dbReference>
<evidence type="ECO:0000256" key="8">
    <source>
        <dbReference type="SAM" id="Phobius"/>
    </source>
</evidence>